<dbReference type="FunFam" id="3.20.20.140:FF:000006">
    <property type="entry name" value="Dihydroorotase"/>
    <property type="match status" value="1"/>
</dbReference>
<dbReference type="UniPathway" id="UPA00070">
    <property type="reaction ID" value="UER00117"/>
</dbReference>
<reference evidence="13 14" key="1">
    <citation type="submission" date="2019-08" db="EMBL/GenBank/DDBJ databases">
        <title>Parahaliea maris sp. nov., isolated from the surface seawater.</title>
        <authorList>
            <person name="Liu Y."/>
        </authorList>
    </citation>
    <scope>NUCLEOTIDE SEQUENCE [LARGE SCALE GENOMIC DNA]</scope>
    <source>
        <strain evidence="13 14">HSLHS9</strain>
    </source>
</reference>
<evidence type="ECO:0000256" key="9">
    <source>
        <dbReference type="ARBA" id="ARBA00048492"/>
    </source>
</evidence>
<feature type="binding site" evidence="10">
    <location>
        <position position="300"/>
    </location>
    <ligand>
        <name>substrate</name>
    </ligand>
</feature>
<feature type="binding site" evidence="10">
    <location>
        <position position="173"/>
    </location>
    <ligand>
        <name>Zn(2+)</name>
        <dbReference type="ChEBI" id="CHEBI:29105"/>
        <label>2</label>
    </ligand>
</feature>
<dbReference type="InterPro" id="IPR032466">
    <property type="entry name" value="Metal_Hydrolase"/>
</dbReference>
<keyword evidence="6 10" id="KW-0378">Hydrolase</keyword>
<dbReference type="Gene3D" id="3.20.20.140">
    <property type="entry name" value="Metal-dependent hydrolases"/>
    <property type="match status" value="1"/>
</dbReference>
<dbReference type="PANTHER" id="PTHR43137">
    <property type="entry name" value="DIHYDROOROTASE"/>
    <property type="match status" value="1"/>
</dbReference>
<feature type="binding site" evidence="10">
    <location>
        <position position="211"/>
    </location>
    <ligand>
        <name>Zn(2+)</name>
        <dbReference type="ChEBI" id="CHEBI:29105"/>
        <label>2</label>
    </ligand>
</feature>
<dbReference type="PANTHER" id="PTHR43137:SF1">
    <property type="entry name" value="DIHYDROOROTASE"/>
    <property type="match status" value="1"/>
</dbReference>
<name>A0A5C9A6G3_9GAMM</name>
<dbReference type="Pfam" id="PF01979">
    <property type="entry name" value="Amidohydro_1"/>
    <property type="match status" value="1"/>
</dbReference>
<dbReference type="InterPro" id="IPR006680">
    <property type="entry name" value="Amidohydro-rel"/>
</dbReference>
<evidence type="ECO:0000256" key="3">
    <source>
        <dbReference type="ARBA" id="ARBA00005631"/>
    </source>
</evidence>
<dbReference type="InterPro" id="IPR002195">
    <property type="entry name" value="Dihydroorotase_CS"/>
</dbReference>
<comment type="catalytic activity">
    <reaction evidence="9 10 11">
        <text>(S)-dihydroorotate + H2O = N-carbamoyl-L-aspartate + H(+)</text>
        <dbReference type="Rhea" id="RHEA:24296"/>
        <dbReference type="ChEBI" id="CHEBI:15377"/>
        <dbReference type="ChEBI" id="CHEBI:15378"/>
        <dbReference type="ChEBI" id="CHEBI:30864"/>
        <dbReference type="ChEBI" id="CHEBI:32814"/>
        <dbReference type="EC" id="3.5.2.3"/>
    </reaction>
</comment>
<comment type="similarity">
    <text evidence="3 10 11">Belongs to the metallo-dependent hydrolases superfamily. DHOase family. Class II DHOase subfamily.</text>
</comment>
<dbReference type="InterPro" id="IPR004721">
    <property type="entry name" value="DHOdimr"/>
</dbReference>
<comment type="cofactor">
    <cofactor evidence="10 11">
        <name>Zn(2+)</name>
        <dbReference type="ChEBI" id="CHEBI:29105"/>
    </cofactor>
    <text evidence="10 11">Binds 2 Zn(2+) ions per subunit.</text>
</comment>
<evidence type="ECO:0000256" key="8">
    <source>
        <dbReference type="ARBA" id="ARBA00022975"/>
    </source>
</evidence>
<dbReference type="HAMAP" id="MF_00219">
    <property type="entry name" value="PyrC_classII"/>
    <property type="match status" value="1"/>
</dbReference>
<dbReference type="AlphaFoldDB" id="A0A5C9A6G3"/>
<dbReference type="CDD" id="cd01294">
    <property type="entry name" value="DHOase"/>
    <property type="match status" value="1"/>
</dbReference>
<comment type="caution">
    <text evidence="13">The sequence shown here is derived from an EMBL/GenBank/DDBJ whole genome shotgun (WGS) entry which is preliminary data.</text>
</comment>
<proteinExistence type="inferred from homology"/>
<dbReference type="GO" id="GO:0006207">
    <property type="term" value="P:'de novo' pyrimidine nucleobase biosynthetic process"/>
    <property type="evidence" value="ECO:0007669"/>
    <property type="project" value="TreeGrafter"/>
</dbReference>
<dbReference type="EC" id="3.5.2.3" evidence="4 10"/>
<evidence type="ECO:0000259" key="12">
    <source>
        <dbReference type="Pfam" id="PF01979"/>
    </source>
</evidence>
<feature type="binding site" description="via carbamate group" evidence="10">
    <location>
        <position position="136"/>
    </location>
    <ligand>
        <name>Zn(2+)</name>
        <dbReference type="ChEBI" id="CHEBI:29105"/>
        <label>1</label>
    </ligand>
</feature>
<comment type="pathway">
    <text evidence="2 10 11">Pyrimidine metabolism; UMP biosynthesis via de novo pathway; (S)-dihydroorotate from bicarbonate: step 3/3.</text>
</comment>
<feature type="binding site" evidence="10">
    <location>
        <position position="288"/>
    </location>
    <ligand>
        <name>substrate</name>
    </ligand>
</feature>
<dbReference type="PROSITE" id="PS00483">
    <property type="entry name" value="DIHYDROOROTASE_2"/>
    <property type="match status" value="1"/>
</dbReference>
<feature type="binding site" evidence="10">
    <location>
        <position position="173"/>
    </location>
    <ligand>
        <name>substrate</name>
    </ligand>
</feature>
<feature type="binding site" evidence="10">
    <location>
        <begin position="51"/>
        <end position="53"/>
    </location>
    <ligand>
        <name>substrate</name>
    </ligand>
</feature>
<dbReference type="Proteomes" id="UP000321039">
    <property type="component" value="Unassembled WGS sequence"/>
</dbReference>
<comment type="function">
    <text evidence="1 10">Catalyzes the reversible cyclization of carbamoyl aspartate to dihydroorotate.</text>
</comment>
<evidence type="ECO:0000256" key="4">
    <source>
        <dbReference type="ARBA" id="ARBA00012860"/>
    </source>
</evidence>
<keyword evidence="7 10" id="KW-0862">Zinc</keyword>
<dbReference type="GO" id="GO:0004151">
    <property type="term" value="F:dihydroorotase activity"/>
    <property type="evidence" value="ECO:0007669"/>
    <property type="project" value="UniProtKB-UniRule"/>
</dbReference>
<dbReference type="PROSITE" id="PS00482">
    <property type="entry name" value="DIHYDROOROTASE_1"/>
    <property type="match status" value="1"/>
</dbReference>
<comment type="subunit">
    <text evidence="10">Homodimer.</text>
</comment>
<accession>A0A5C9A6G3</accession>
<feature type="modified residue" description="N6-carboxylysine" evidence="10">
    <location>
        <position position="136"/>
    </location>
</feature>
<keyword evidence="14" id="KW-1185">Reference proteome</keyword>
<evidence type="ECO:0000256" key="11">
    <source>
        <dbReference type="RuleBase" id="RU003440"/>
    </source>
</evidence>
<gene>
    <name evidence="10 13" type="primary">pyrC</name>
    <name evidence="13" type="ORF">FV139_02770</name>
</gene>
<feature type="binding site" evidence="10">
    <location>
        <position position="51"/>
    </location>
    <ligand>
        <name>Zn(2+)</name>
        <dbReference type="ChEBI" id="CHEBI:29105"/>
        <label>1</label>
    </ligand>
</feature>
<dbReference type="SUPFAM" id="SSF51556">
    <property type="entry name" value="Metallo-dependent hydrolases"/>
    <property type="match status" value="1"/>
</dbReference>
<feature type="binding site" evidence="10">
    <location>
        <position position="49"/>
    </location>
    <ligand>
        <name>Zn(2+)</name>
        <dbReference type="ChEBI" id="CHEBI:29105"/>
        <label>1</label>
    </ligand>
</feature>
<evidence type="ECO:0000256" key="7">
    <source>
        <dbReference type="ARBA" id="ARBA00022833"/>
    </source>
</evidence>
<evidence type="ECO:0000313" key="13">
    <source>
        <dbReference type="EMBL" id="TXS96428.1"/>
    </source>
</evidence>
<evidence type="ECO:0000256" key="6">
    <source>
        <dbReference type="ARBA" id="ARBA00022801"/>
    </source>
</evidence>
<organism evidence="13 14">
    <name type="scientific">Parahaliea maris</name>
    <dbReference type="NCBI Taxonomy" id="2716870"/>
    <lineage>
        <taxon>Bacteria</taxon>
        <taxon>Pseudomonadati</taxon>
        <taxon>Pseudomonadota</taxon>
        <taxon>Gammaproteobacteria</taxon>
        <taxon>Cellvibrionales</taxon>
        <taxon>Halieaceae</taxon>
        <taxon>Parahaliea</taxon>
    </lineage>
</organism>
<protein>
    <recommendedName>
        <fullName evidence="4 10">Dihydroorotase</fullName>
        <shortName evidence="10">DHOase</shortName>
        <ecNumber evidence="4 10">3.5.2.3</ecNumber>
    </recommendedName>
</protein>
<keyword evidence="8 10" id="KW-0665">Pyrimidine biosynthesis</keyword>
<dbReference type="PIRSF" id="PIRSF001237">
    <property type="entry name" value="DHOdimr"/>
    <property type="match status" value="1"/>
</dbReference>
<evidence type="ECO:0000256" key="10">
    <source>
        <dbReference type="HAMAP-Rule" id="MF_00219"/>
    </source>
</evidence>
<dbReference type="NCBIfam" id="TIGR00856">
    <property type="entry name" value="pyrC_dimer"/>
    <property type="match status" value="1"/>
</dbReference>
<sequence length="382" mass="40952">MPLTVPSPPPPASHLLHQTAPGVVACALSNCPESPAVTELTLTRPDDWHVHLRDGAALEDTCRDMARYFGRAIVMPNLTPPVTTVADAAAYRERILAAMSGLGRQFEPLMTLYLTDQTSAEEVQRAAESDFVHAIKLYPAGATTNSAAGVADLAGLYPTLEAMEKHDLPLLVHGEVTDGEIDIFDREAVFIERHLAPIVQRFPGLRVVLEHITTADAAAFVGETPANVAATITAHHLLLNRNDMLVGGIRPHYYCLPILKRNSHQQALLRAATSGSAKFFLGTDSAPHATSAKESPCGCAGVYTAHAAIELYAEAFEAEGALDKLEGFASHFGPDFYGLPRNTDAITLVKHAWEVPSSMPLGGQPLTPMRASDTVGWQVSEG</sequence>
<evidence type="ECO:0000256" key="5">
    <source>
        <dbReference type="ARBA" id="ARBA00022723"/>
    </source>
</evidence>
<evidence type="ECO:0000256" key="2">
    <source>
        <dbReference type="ARBA" id="ARBA00004880"/>
    </source>
</evidence>
<keyword evidence="5 10" id="KW-0479">Metal-binding</keyword>
<feature type="active site" evidence="10">
    <location>
        <position position="284"/>
    </location>
</feature>
<feature type="binding site" evidence="10">
    <location>
        <position position="284"/>
    </location>
    <ligand>
        <name>Zn(2+)</name>
        <dbReference type="ChEBI" id="CHEBI:29105"/>
        <label>1</label>
    </ligand>
</feature>
<feature type="domain" description="Amidohydrolase-related" evidence="12">
    <location>
        <begin position="47"/>
        <end position="351"/>
    </location>
</feature>
<dbReference type="GO" id="GO:0044205">
    <property type="term" value="P:'de novo' UMP biosynthetic process"/>
    <property type="evidence" value="ECO:0007669"/>
    <property type="project" value="UniProtKB-UniRule"/>
</dbReference>
<evidence type="ECO:0000313" key="14">
    <source>
        <dbReference type="Proteomes" id="UP000321039"/>
    </source>
</evidence>
<feature type="binding site" description="via carbamate group" evidence="10">
    <location>
        <position position="136"/>
    </location>
    <ligand>
        <name>Zn(2+)</name>
        <dbReference type="ChEBI" id="CHEBI:29105"/>
        <label>2</label>
    </ligand>
</feature>
<dbReference type="GO" id="GO:0008270">
    <property type="term" value="F:zinc ion binding"/>
    <property type="evidence" value="ECO:0007669"/>
    <property type="project" value="UniProtKB-UniRule"/>
</dbReference>
<dbReference type="EMBL" id="VRZA01000001">
    <property type="protein sequence ID" value="TXS96428.1"/>
    <property type="molecule type" value="Genomic_DNA"/>
</dbReference>
<evidence type="ECO:0000256" key="1">
    <source>
        <dbReference type="ARBA" id="ARBA00002368"/>
    </source>
</evidence>
<dbReference type="GO" id="GO:0005829">
    <property type="term" value="C:cytosol"/>
    <property type="evidence" value="ECO:0007669"/>
    <property type="project" value="TreeGrafter"/>
</dbReference>
<feature type="binding site" evidence="10">
    <location>
        <position position="77"/>
    </location>
    <ligand>
        <name>substrate</name>
    </ligand>
</feature>
<feature type="binding site" evidence="10">
    <location>
        <position position="256"/>
    </location>
    <ligand>
        <name>substrate</name>
    </ligand>
</feature>